<dbReference type="AlphaFoldDB" id="A0A2P2PDZ6"/>
<keyword evidence="1" id="KW-0472">Membrane</keyword>
<dbReference type="EMBL" id="GGEC01072466">
    <property type="protein sequence ID" value="MBX52950.1"/>
    <property type="molecule type" value="Transcribed_RNA"/>
</dbReference>
<organism evidence="2">
    <name type="scientific">Rhizophora mucronata</name>
    <name type="common">Asiatic mangrove</name>
    <dbReference type="NCBI Taxonomy" id="61149"/>
    <lineage>
        <taxon>Eukaryota</taxon>
        <taxon>Viridiplantae</taxon>
        <taxon>Streptophyta</taxon>
        <taxon>Embryophyta</taxon>
        <taxon>Tracheophyta</taxon>
        <taxon>Spermatophyta</taxon>
        <taxon>Magnoliopsida</taxon>
        <taxon>eudicotyledons</taxon>
        <taxon>Gunneridae</taxon>
        <taxon>Pentapetalae</taxon>
        <taxon>rosids</taxon>
        <taxon>fabids</taxon>
        <taxon>Malpighiales</taxon>
        <taxon>Rhizophoraceae</taxon>
        <taxon>Rhizophora</taxon>
    </lineage>
</organism>
<sequence length="40" mass="4626">MVLNCLLFFWAILLLMPSCYYVSFVAIICITPIQNLFPLT</sequence>
<evidence type="ECO:0000256" key="1">
    <source>
        <dbReference type="SAM" id="Phobius"/>
    </source>
</evidence>
<name>A0A2P2PDZ6_RHIMU</name>
<keyword evidence="1" id="KW-0812">Transmembrane</keyword>
<feature type="transmembrane region" description="Helical" evidence="1">
    <location>
        <begin position="6"/>
        <end position="30"/>
    </location>
</feature>
<evidence type="ECO:0000313" key="2">
    <source>
        <dbReference type="EMBL" id="MBX52950.1"/>
    </source>
</evidence>
<proteinExistence type="predicted"/>
<accession>A0A2P2PDZ6</accession>
<reference evidence="2" key="1">
    <citation type="submission" date="2018-02" db="EMBL/GenBank/DDBJ databases">
        <title>Rhizophora mucronata_Transcriptome.</title>
        <authorList>
            <person name="Meera S.P."/>
            <person name="Sreeshan A."/>
            <person name="Augustine A."/>
        </authorList>
    </citation>
    <scope>NUCLEOTIDE SEQUENCE</scope>
    <source>
        <tissue evidence="2">Leaf</tissue>
    </source>
</reference>
<protein>
    <submittedName>
        <fullName evidence="2">Uncharacterized protein</fullName>
    </submittedName>
</protein>
<keyword evidence="1" id="KW-1133">Transmembrane helix</keyword>